<dbReference type="InterPro" id="IPR018188">
    <property type="entry name" value="RNase_T2_His_AS_1"/>
</dbReference>
<organism evidence="4 5">
    <name type="scientific">Amorphus orientalis</name>
    <dbReference type="NCBI Taxonomy" id="649198"/>
    <lineage>
        <taxon>Bacteria</taxon>
        <taxon>Pseudomonadati</taxon>
        <taxon>Pseudomonadota</taxon>
        <taxon>Alphaproteobacteria</taxon>
        <taxon>Hyphomicrobiales</taxon>
        <taxon>Amorphaceae</taxon>
        <taxon>Amorphus</taxon>
    </lineage>
</organism>
<reference evidence="4" key="1">
    <citation type="submission" date="2023-07" db="EMBL/GenBank/DDBJ databases">
        <title>Genomic Encyclopedia of Type Strains, Phase IV (KMG-IV): sequencing the most valuable type-strain genomes for metagenomic binning, comparative biology and taxonomic classification.</title>
        <authorList>
            <person name="Goeker M."/>
        </authorList>
    </citation>
    <scope>NUCLEOTIDE SEQUENCE</scope>
    <source>
        <strain evidence="4">DSM 21202</strain>
    </source>
</reference>
<dbReference type="EC" id="4.6.1.19" evidence="4"/>
<evidence type="ECO:0000313" key="4">
    <source>
        <dbReference type="EMBL" id="MDQ0316672.1"/>
    </source>
</evidence>
<evidence type="ECO:0000256" key="1">
    <source>
        <dbReference type="ARBA" id="ARBA00007469"/>
    </source>
</evidence>
<comment type="similarity">
    <text evidence="1 2">Belongs to the RNase T2 family.</text>
</comment>
<protein>
    <submittedName>
        <fullName evidence="4">Ribonuclease T2</fullName>
        <ecNumber evidence="4">4.6.1.19</ecNumber>
    </submittedName>
</protein>
<name>A0AAE3VR73_9HYPH</name>
<dbReference type="InterPro" id="IPR033130">
    <property type="entry name" value="RNase_T2_His_AS_2"/>
</dbReference>
<dbReference type="GO" id="GO:0003723">
    <property type="term" value="F:RNA binding"/>
    <property type="evidence" value="ECO:0007669"/>
    <property type="project" value="InterPro"/>
</dbReference>
<evidence type="ECO:0000256" key="2">
    <source>
        <dbReference type="RuleBase" id="RU004328"/>
    </source>
</evidence>
<dbReference type="SUPFAM" id="SSF55895">
    <property type="entry name" value="Ribonuclease Rh-like"/>
    <property type="match status" value="1"/>
</dbReference>
<dbReference type="GO" id="GO:0033897">
    <property type="term" value="F:ribonuclease T2 activity"/>
    <property type="evidence" value="ECO:0007669"/>
    <property type="project" value="UniProtKB-EC"/>
</dbReference>
<sequence length="210" mass="23188">MAFALLLAGSVLPARADGTPGSFDFYVLSLSWSPSYCAAAGDRADKTQCDSGRPYAFVVHGLWPQYNRGYPEHCAAGGDPPRRLVNSMLDIMPSRSLVRHEWDKHGTCSGLSPVDYFSATRKAFERITIPSAFQEPDTAIVIDPADLERAFRTTNEGLAADEIAVICRGNRIREVRICMTRDLSAYRSCPEVDRNACTKAGQRMPPVRSR</sequence>
<feature type="chain" id="PRO_5042229008" evidence="3">
    <location>
        <begin position="17"/>
        <end position="210"/>
    </location>
</feature>
<evidence type="ECO:0000256" key="3">
    <source>
        <dbReference type="SAM" id="SignalP"/>
    </source>
</evidence>
<dbReference type="Proteomes" id="UP001229244">
    <property type="component" value="Unassembled WGS sequence"/>
</dbReference>
<comment type="caution">
    <text evidence="4">The sequence shown here is derived from an EMBL/GenBank/DDBJ whole genome shotgun (WGS) entry which is preliminary data.</text>
</comment>
<proteinExistence type="inferred from homology"/>
<dbReference type="PROSITE" id="PS00531">
    <property type="entry name" value="RNASE_T2_2"/>
    <property type="match status" value="1"/>
</dbReference>
<feature type="signal peptide" evidence="3">
    <location>
        <begin position="1"/>
        <end position="16"/>
    </location>
</feature>
<dbReference type="GO" id="GO:0006401">
    <property type="term" value="P:RNA catabolic process"/>
    <property type="evidence" value="ECO:0007669"/>
    <property type="project" value="UniProtKB-ARBA"/>
</dbReference>
<keyword evidence="3" id="KW-0732">Signal</keyword>
<dbReference type="EMBL" id="JAUSUL010000003">
    <property type="protein sequence ID" value="MDQ0316672.1"/>
    <property type="molecule type" value="Genomic_DNA"/>
</dbReference>
<dbReference type="PANTHER" id="PTHR11240:SF22">
    <property type="entry name" value="RIBONUCLEASE T2"/>
    <property type="match status" value="1"/>
</dbReference>
<evidence type="ECO:0000313" key="5">
    <source>
        <dbReference type="Proteomes" id="UP001229244"/>
    </source>
</evidence>
<dbReference type="InterPro" id="IPR001568">
    <property type="entry name" value="RNase_T2-like"/>
</dbReference>
<dbReference type="CDD" id="cd01062">
    <property type="entry name" value="RNase_T2_prok"/>
    <property type="match status" value="1"/>
</dbReference>
<dbReference type="PROSITE" id="PS00530">
    <property type="entry name" value="RNASE_T2_1"/>
    <property type="match status" value="1"/>
</dbReference>
<gene>
    <name evidence="4" type="ORF">J2S73_003148</name>
</gene>
<dbReference type="AlphaFoldDB" id="A0AAE3VR73"/>
<dbReference type="RefSeq" id="WP_306886553.1">
    <property type="nucleotide sequence ID" value="NZ_JAUSUL010000003.1"/>
</dbReference>
<dbReference type="Gene3D" id="3.90.730.10">
    <property type="entry name" value="Ribonuclease T2-like"/>
    <property type="match status" value="1"/>
</dbReference>
<keyword evidence="5" id="KW-1185">Reference proteome</keyword>
<accession>A0AAE3VR73</accession>
<dbReference type="Pfam" id="PF00445">
    <property type="entry name" value="Ribonuclease_T2"/>
    <property type="match status" value="1"/>
</dbReference>
<dbReference type="PANTHER" id="PTHR11240">
    <property type="entry name" value="RIBONUCLEASE T2"/>
    <property type="match status" value="1"/>
</dbReference>
<dbReference type="InterPro" id="IPR036430">
    <property type="entry name" value="RNase_T2-like_sf"/>
</dbReference>
<keyword evidence="4" id="KW-0456">Lyase</keyword>
<dbReference type="InterPro" id="IPR039378">
    <property type="entry name" value="RNase_T2_prok"/>
</dbReference>